<evidence type="ECO:0000313" key="5">
    <source>
        <dbReference type="WBParaSite" id="DME_0000626301-mRNA-1"/>
    </source>
</evidence>
<dbReference type="AlphaFoldDB" id="A0A0N4UFN7"/>
<feature type="transmembrane region" description="Helical" evidence="1">
    <location>
        <begin position="35"/>
        <end position="59"/>
    </location>
</feature>
<dbReference type="Proteomes" id="UP000038040">
    <property type="component" value="Unplaced"/>
</dbReference>
<dbReference type="OrthoDB" id="2985014at2759"/>
<evidence type="ECO:0000256" key="1">
    <source>
        <dbReference type="SAM" id="Phobius"/>
    </source>
</evidence>
<evidence type="ECO:0000313" key="2">
    <source>
        <dbReference type="EMBL" id="VDN51187.1"/>
    </source>
</evidence>
<dbReference type="InterPro" id="IPR011701">
    <property type="entry name" value="MFS"/>
</dbReference>
<dbReference type="PANTHER" id="PTHR45757">
    <property type="entry name" value="PROTEIN CBG23364-RELATED"/>
    <property type="match status" value="1"/>
</dbReference>
<evidence type="ECO:0000313" key="4">
    <source>
        <dbReference type="Proteomes" id="UP000274756"/>
    </source>
</evidence>
<dbReference type="PANTHER" id="PTHR45757:SF7">
    <property type="entry name" value="MFS DOMAIN-CONTAINING PROTEIN"/>
    <property type="match status" value="1"/>
</dbReference>
<keyword evidence="1" id="KW-0812">Transmembrane</keyword>
<sequence>MEKKNSEFTTNFVFGQFFVPHACSVTDLQLRIENMLLWAANGIGMIVGTLPLACLLQLIGGRKFFSKLNFASFFLRSQAHLEFIEKYFIIGIRLIQGITCAGIFPLIGTLSANWSSLKEQFIFLVWGNLFIQAAPLISWPVVSIMLIQHRRLPYFICGGLNILYAFVWFVFYRDRPQYHPWVNGLELNKIVAGKVKVIRNRFSANHPFASLAKSTSVWAIWVSSFGYYSIIALVTQFLPIYYHSVIKESISDSIFLASSSFIFMFFFTIFHSLCQRFYYLCHDKTSVLVANSVSFLVCSMMCIFLALFLPANNDSLSIACCFSALLSFLTLSIYGFYRSAILVGRFYGQYIIANMQIFVGFSYCFVSMAAMFIIRNKFSLFLSIFLIKFPPIRTMKEISSDNFEWRLLFILMALILLLTAATFGIFGSGDVEEWAKDSWDPSAARRMINFDQIDYNNDECGLIEMRLLKR</sequence>
<feature type="transmembrane region" description="Helical" evidence="1">
    <location>
        <begin position="285"/>
        <end position="309"/>
    </location>
</feature>
<proteinExistence type="predicted"/>
<reference evidence="5" key="1">
    <citation type="submission" date="2017-02" db="UniProtKB">
        <authorList>
            <consortium name="WormBaseParasite"/>
        </authorList>
    </citation>
    <scope>IDENTIFICATION</scope>
</reference>
<feature type="transmembrane region" description="Helical" evidence="1">
    <location>
        <begin position="357"/>
        <end position="387"/>
    </location>
</feature>
<feature type="transmembrane region" description="Helical" evidence="1">
    <location>
        <begin position="254"/>
        <end position="273"/>
    </location>
</feature>
<dbReference type="CDD" id="cd06174">
    <property type="entry name" value="MFS"/>
    <property type="match status" value="1"/>
</dbReference>
<reference evidence="2 4" key="2">
    <citation type="submission" date="2018-11" db="EMBL/GenBank/DDBJ databases">
        <authorList>
            <consortium name="Pathogen Informatics"/>
        </authorList>
    </citation>
    <scope>NUCLEOTIDE SEQUENCE [LARGE SCALE GENOMIC DNA]</scope>
</reference>
<keyword evidence="1" id="KW-1133">Transmembrane helix</keyword>
<dbReference type="Pfam" id="PF07690">
    <property type="entry name" value="MFS_1"/>
    <property type="match status" value="1"/>
</dbReference>
<dbReference type="InterPro" id="IPR036259">
    <property type="entry name" value="MFS_trans_sf"/>
</dbReference>
<keyword evidence="1" id="KW-0472">Membrane</keyword>
<feature type="transmembrane region" description="Helical" evidence="1">
    <location>
        <begin position="316"/>
        <end position="337"/>
    </location>
</feature>
<dbReference type="SUPFAM" id="SSF103473">
    <property type="entry name" value="MFS general substrate transporter"/>
    <property type="match status" value="1"/>
</dbReference>
<protein>
    <submittedName>
        <fullName evidence="5">MFS domain-containing protein</fullName>
    </submittedName>
</protein>
<dbReference type="Gene3D" id="1.20.1250.20">
    <property type="entry name" value="MFS general substrate transporter like domains"/>
    <property type="match status" value="1"/>
</dbReference>
<keyword evidence="4" id="KW-1185">Reference proteome</keyword>
<feature type="transmembrane region" description="Helical" evidence="1">
    <location>
        <begin position="120"/>
        <end position="142"/>
    </location>
</feature>
<name>A0A0N4UFN7_DRAME</name>
<dbReference type="Proteomes" id="UP000274756">
    <property type="component" value="Unassembled WGS sequence"/>
</dbReference>
<feature type="transmembrane region" description="Helical" evidence="1">
    <location>
        <begin position="87"/>
        <end position="108"/>
    </location>
</feature>
<feature type="transmembrane region" description="Helical" evidence="1">
    <location>
        <begin position="154"/>
        <end position="172"/>
    </location>
</feature>
<dbReference type="STRING" id="318479.A0A0N4UFN7"/>
<feature type="transmembrane region" description="Helical" evidence="1">
    <location>
        <begin position="407"/>
        <end position="426"/>
    </location>
</feature>
<gene>
    <name evidence="2" type="ORF">DME_LOCUS1160</name>
</gene>
<feature type="transmembrane region" description="Helical" evidence="1">
    <location>
        <begin position="218"/>
        <end position="242"/>
    </location>
</feature>
<dbReference type="WBParaSite" id="DME_0000626301-mRNA-1">
    <property type="protein sequence ID" value="DME_0000626301-mRNA-1"/>
    <property type="gene ID" value="DME_0000626301"/>
</dbReference>
<dbReference type="GO" id="GO:0016020">
    <property type="term" value="C:membrane"/>
    <property type="evidence" value="ECO:0007669"/>
    <property type="project" value="TreeGrafter"/>
</dbReference>
<evidence type="ECO:0000313" key="3">
    <source>
        <dbReference type="Proteomes" id="UP000038040"/>
    </source>
</evidence>
<dbReference type="GO" id="GO:0022857">
    <property type="term" value="F:transmembrane transporter activity"/>
    <property type="evidence" value="ECO:0007669"/>
    <property type="project" value="InterPro"/>
</dbReference>
<dbReference type="EMBL" id="UYYG01000015">
    <property type="protein sequence ID" value="VDN51187.1"/>
    <property type="molecule type" value="Genomic_DNA"/>
</dbReference>
<accession>A0A0N4UFN7</accession>
<organism evidence="3 5">
    <name type="scientific">Dracunculus medinensis</name>
    <name type="common">Guinea worm</name>
    <dbReference type="NCBI Taxonomy" id="318479"/>
    <lineage>
        <taxon>Eukaryota</taxon>
        <taxon>Metazoa</taxon>
        <taxon>Ecdysozoa</taxon>
        <taxon>Nematoda</taxon>
        <taxon>Chromadorea</taxon>
        <taxon>Rhabditida</taxon>
        <taxon>Spirurina</taxon>
        <taxon>Dracunculoidea</taxon>
        <taxon>Dracunculidae</taxon>
        <taxon>Dracunculus</taxon>
    </lineage>
</organism>